<evidence type="ECO:0000256" key="6">
    <source>
        <dbReference type="RuleBase" id="RU364113"/>
    </source>
</evidence>
<organism evidence="9 10">
    <name type="scientific">Pseudohaliea rubra DSM 19751</name>
    <dbReference type="NCBI Taxonomy" id="1265313"/>
    <lineage>
        <taxon>Bacteria</taxon>
        <taxon>Pseudomonadati</taxon>
        <taxon>Pseudomonadota</taxon>
        <taxon>Gammaproteobacteria</taxon>
        <taxon>Cellvibrionales</taxon>
        <taxon>Halieaceae</taxon>
        <taxon>Pseudohaliea</taxon>
    </lineage>
</organism>
<evidence type="ECO:0000313" key="10">
    <source>
        <dbReference type="Proteomes" id="UP000029640"/>
    </source>
</evidence>
<dbReference type="CDD" id="cd03404">
    <property type="entry name" value="SPFH_HflK"/>
    <property type="match status" value="1"/>
</dbReference>
<sequence length="387" mass="42310">MAWNEPGGGKKPNDPWGGGDQGPPDLDEALRKLQQRLGGLFGGRRGGSGGGGGGASLSGAMLGLVAAGIFVVWALMGFYQVDEQERAVVLRFGKYQSTAMPGLHWNPPLIDEVIRVNTTKVRSASFREVMLTQDENIVEVRTSVQYVVDDVKSYVLEVRAPENSLEQAAQSALRHVVGGMTMDLVLTEGRARIAQEMRERLQAYTSAYGTGIRISTVNVDESKPPSQVQAAFDDVIKAREDEERVKNEAQSYANGIVPEARGRAQRTIEEASAYREQVIARAEGEADRFGQLLAEYRKAPEVTRERLYIDAMQGVLGKTNKVMVDVDGGNNVMYLPLDKMAERAASAPRSGREISLDTATIRELTDAVTEQLRRDAAVQQNRRGGGR</sequence>
<feature type="compositionally biased region" description="Gly residues" evidence="7">
    <location>
        <begin position="1"/>
        <end position="21"/>
    </location>
</feature>
<dbReference type="NCBIfam" id="TIGR01933">
    <property type="entry name" value="hflK"/>
    <property type="match status" value="1"/>
</dbReference>
<dbReference type="InterPro" id="IPR020980">
    <property type="entry name" value="Membrane_HflK_N"/>
</dbReference>
<keyword evidence="5 6" id="KW-0472">Membrane</keyword>
<dbReference type="Pfam" id="PF01145">
    <property type="entry name" value="Band_7"/>
    <property type="match status" value="1"/>
</dbReference>
<dbReference type="SUPFAM" id="SSF117892">
    <property type="entry name" value="Band 7/SPFH domain"/>
    <property type="match status" value="1"/>
</dbReference>
<evidence type="ECO:0000256" key="7">
    <source>
        <dbReference type="SAM" id="MobiDB-lite"/>
    </source>
</evidence>
<dbReference type="InterPro" id="IPR001972">
    <property type="entry name" value="Stomatin_HflK_fam"/>
</dbReference>
<feature type="region of interest" description="Disordered" evidence="7">
    <location>
        <begin position="1"/>
        <end position="26"/>
    </location>
</feature>
<feature type="transmembrane region" description="Helical" evidence="6">
    <location>
        <begin position="60"/>
        <end position="81"/>
    </location>
</feature>
<evidence type="ECO:0000256" key="1">
    <source>
        <dbReference type="ARBA" id="ARBA00004167"/>
    </source>
</evidence>
<protein>
    <recommendedName>
        <fullName evidence="6">Protein HflK</fullName>
    </recommendedName>
</protein>
<dbReference type="STRING" id="1265313.HRUBRA_00196"/>
<comment type="caution">
    <text evidence="9">The sequence shown here is derived from an EMBL/GenBank/DDBJ whole genome shotgun (WGS) entry which is preliminary data.</text>
</comment>
<dbReference type="InterPro" id="IPR001107">
    <property type="entry name" value="Band_7"/>
</dbReference>
<dbReference type="HOGENOM" id="CLU_039173_1_0_6"/>
<dbReference type="Pfam" id="PF12221">
    <property type="entry name" value="HflK_N"/>
    <property type="match status" value="1"/>
</dbReference>
<keyword evidence="3 6" id="KW-0812">Transmembrane</keyword>
<gene>
    <name evidence="9" type="ORF">HRUBRA_00196</name>
</gene>
<evidence type="ECO:0000259" key="8">
    <source>
        <dbReference type="SMART" id="SM00244"/>
    </source>
</evidence>
<dbReference type="Gene3D" id="3.30.479.30">
    <property type="entry name" value="Band 7 domain"/>
    <property type="match status" value="1"/>
</dbReference>
<keyword evidence="10" id="KW-1185">Reference proteome</keyword>
<proteinExistence type="inferred from homology"/>
<dbReference type="OrthoDB" id="9779595at2"/>
<dbReference type="InterPro" id="IPR050710">
    <property type="entry name" value="Band7/mec-2_domain"/>
</dbReference>
<dbReference type="AlphaFoldDB" id="A0A095VUR1"/>
<name>A0A095VUR1_9GAMM</name>
<keyword evidence="4 6" id="KW-1133">Transmembrane helix</keyword>
<dbReference type="Proteomes" id="UP000029640">
    <property type="component" value="Unassembled WGS sequence"/>
</dbReference>
<feature type="domain" description="Band 7" evidence="8">
    <location>
        <begin position="76"/>
        <end position="236"/>
    </location>
</feature>
<evidence type="ECO:0000256" key="4">
    <source>
        <dbReference type="ARBA" id="ARBA00022989"/>
    </source>
</evidence>
<evidence type="ECO:0000313" key="9">
    <source>
        <dbReference type="EMBL" id="KGE05187.1"/>
    </source>
</evidence>
<dbReference type="InterPro" id="IPR010201">
    <property type="entry name" value="HflK"/>
</dbReference>
<dbReference type="eggNOG" id="COG0330">
    <property type="taxonomic scope" value="Bacteria"/>
</dbReference>
<dbReference type="RefSeq" id="WP_035518158.1">
    <property type="nucleotide sequence ID" value="NZ_KN234806.1"/>
</dbReference>
<dbReference type="PRINTS" id="PR00721">
    <property type="entry name" value="STOMATIN"/>
</dbReference>
<evidence type="ECO:0000256" key="2">
    <source>
        <dbReference type="ARBA" id="ARBA00006971"/>
    </source>
</evidence>
<dbReference type="EMBL" id="AUVB01000008">
    <property type="protein sequence ID" value="KGE05187.1"/>
    <property type="molecule type" value="Genomic_DNA"/>
</dbReference>
<comment type="function">
    <text evidence="6">HflC and HflK could encode or regulate a protease.</text>
</comment>
<dbReference type="SMART" id="SM00244">
    <property type="entry name" value="PHB"/>
    <property type="match status" value="1"/>
</dbReference>
<dbReference type="InterPro" id="IPR036013">
    <property type="entry name" value="Band_7/SPFH_dom_sf"/>
</dbReference>
<dbReference type="GO" id="GO:0016020">
    <property type="term" value="C:membrane"/>
    <property type="evidence" value="ECO:0007669"/>
    <property type="project" value="UniProtKB-SubCell"/>
</dbReference>
<dbReference type="PATRIC" id="fig|1265313.6.peg.196"/>
<dbReference type="PANTHER" id="PTHR43327:SF2">
    <property type="entry name" value="MODULATOR OF FTSH PROTEASE HFLK"/>
    <property type="match status" value="1"/>
</dbReference>
<dbReference type="PANTHER" id="PTHR43327">
    <property type="entry name" value="STOMATIN-LIKE PROTEIN 2, MITOCHONDRIAL"/>
    <property type="match status" value="1"/>
</dbReference>
<comment type="subunit">
    <text evidence="6">HflC and HflK may interact to form a multimeric complex.</text>
</comment>
<comment type="similarity">
    <text evidence="2 6">Belongs to the band 7/mec-2 family. HflK subfamily.</text>
</comment>
<comment type="subcellular location">
    <subcellularLocation>
        <location evidence="1">Membrane</location>
        <topology evidence="1">Single-pass membrane protein</topology>
    </subcellularLocation>
</comment>
<accession>A0A095VUR1</accession>
<reference evidence="9 10" key="1">
    <citation type="journal article" date="2014" name="Genome Announc.">
        <title>Genome Sequence of Gammaproteobacterial Pseudohaliea rubra Type Strain DSM 19751, Isolated from Coastal Seawater of the Mediterranean Sea.</title>
        <authorList>
            <person name="Spring S."/>
            <person name="Fiebig A."/>
            <person name="Riedel T."/>
            <person name="Goker M."/>
            <person name="Klenk H.P."/>
        </authorList>
    </citation>
    <scope>NUCLEOTIDE SEQUENCE [LARGE SCALE GENOMIC DNA]</scope>
    <source>
        <strain evidence="9 10">DSM 19751</strain>
    </source>
</reference>
<evidence type="ECO:0000256" key="5">
    <source>
        <dbReference type="ARBA" id="ARBA00023136"/>
    </source>
</evidence>
<evidence type="ECO:0000256" key="3">
    <source>
        <dbReference type="ARBA" id="ARBA00022692"/>
    </source>
</evidence>